<keyword evidence="2" id="KW-0614">Plasmid</keyword>
<name>A0A1P8N1U4_9RHOB</name>
<dbReference type="KEGG" id="tom:BWR18_20765"/>
<keyword evidence="3" id="KW-1185">Reference proteome</keyword>
<accession>A0A1P8N1U4</accession>
<reference evidence="2 3" key="1">
    <citation type="submission" date="2017-01" db="EMBL/GenBank/DDBJ databases">
        <title>Complete genome of Tateyamaria omphalii DOK1-4 isolated from seawater in Dokdo.</title>
        <authorList>
            <person name="Kim J.H."/>
            <person name="Chi W.-J."/>
        </authorList>
    </citation>
    <scope>NUCLEOTIDE SEQUENCE [LARGE SCALE GENOMIC DNA]</scope>
    <source>
        <strain evidence="2 3">DOK1-4</strain>
        <plasmid evidence="2 3">pDOK1-4-5</plasmid>
    </source>
</reference>
<evidence type="ECO:0000313" key="2">
    <source>
        <dbReference type="EMBL" id="APX14284.1"/>
    </source>
</evidence>
<proteinExistence type="predicted"/>
<dbReference type="OrthoDB" id="8394711at2"/>
<protein>
    <recommendedName>
        <fullName evidence="4">Alginate biosynthesis protein Alg44</fullName>
    </recommendedName>
</protein>
<dbReference type="AlphaFoldDB" id="A0A1P8N1U4"/>
<evidence type="ECO:0008006" key="4">
    <source>
        <dbReference type="Google" id="ProtNLM"/>
    </source>
</evidence>
<evidence type="ECO:0000256" key="1">
    <source>
        <dbReference type="SAM" id="Phobius"/>
    </source>
</evidence>
<organism evidence="2 3">
    <name type="scientific">Tateyamaria omphalii</name>
    <dbReference type="NCBI Taxonomy" id="299262"/>
    <lineage>
        <taxon>Bacteria</taxon>
        <taxon>Pseudomonadati</taxon>
        <taxon>Pseudomonadota</taxon>
        <taxon>Alphaproteobacteria</taxon>
        <taxon>Rhodobacterales</taxon>
        <taxon>Roseobacteraceae</taxon>
        <taxon>Tateyamaria</taxon>
    </lineage>
</organism>
<keyword evidence="1" id="KW-0812">Transmembrane</keyword>
<keyword evidence="1" id="KW-0472">Membrane</keyword>
<feature type="transmembrane region" description="Helical" evidence="1">
    <location>
        <begin position="154"/>
        <end position="175"/>
    </location>
</feature>
<dbReference type="Proteomes" id="UP000186336">
    <property type="component" value="Plasmid pDOK1-4-5"/>
</dbReference>
<keyword evidence="1" id="KW-1133">Transmembrane helix</keyword>
<dbReference type="EMBL" id="CP019317">
    <property type="protein sequence ID" value="APX14284.1"/>
    <property type="molecule type" value="Genomic_DNA"/>
</dbReference>
<sequence>MNDATNPSDTPIVPVGFGLESEHPMLTMPFTLSVAGQTFEGKRISVTEIEIALPKGTMNAGSKELAKLSFPFEDFTITLMAQVTATDRGDDNMSILLFSEPTGAHLAQLRYVINSVIAGDIITLKGLMAYTGPTQPKSPKAAEAKSNRDRLRSIGVALVSLFIAFVAGTAVFSRYTTAYEMHPVFIDRTGLAMQATVAGQLTYLNPEAAPGEVAYTIAATTGDVLSFQMPRNGQVALSSDVFEGSTVLPTDLILTIFDNSDSIRLRTLISIEGLTRALQGDPATIEMNDGRTLPVTVQVRDTTRAAALRGDLFVPVDLTVKGGSLGPSDMNKSARLRLSKTLLGVFGIGQENGQ</sequence>
<geneLocation type="plasmid" evidence="2 3">
    <name>pDOK1-4-5</name>
</geneLocation>
<dbReference type="RefSeq" id="WP_076630799.1">
    <property type="nucleotide sequence ID" value="NZ_CP019317.1"/>
</dbReference>
<evidence type="ECO:0000313" key="3">
    <source>
        <dbReference type="Proteomes" id="UP000186336"/>
    </source>
</evidence>
<gene>
    <name evidence="2" type="ORF">BWR18_20765</name>
</gene>